<feature type="compositionally biased region" description="Basic and acidic residues" evidence="1">
    <location>
        <begin position="63"/>
        <end position="85"/>
    </location>
</feature>
<evidence type="ECO:0000256" key="2">
    <source>
        <dbReference type="SAM" id="Phobius"/>
    </source>
</evidence>
<dbReference type="EMBL" id="LGTE01000032">
    <property type="protein sequence ID" value="KNZ68420.1"/>
    <property type="molecule type" value="Genomic_DNA"/>
</dbReference>
<evidence type="ECO:0000313" key="4">
    <source>
        <dbReference type="Proteomes" id="UP000037175"/>
    </source>
</evidence>
<dbReference type="RefSeq" id="WP_052219005.1">
    <property type="nucleotide sequence ID" value="NZ_LGTE01000032.1"/>
</dbReference>
<sequence>MFQMGRTRQMCTRLLVIIGLLAFVATTTVYYIDEKLRYEPRISSRAAVTEKKPLPGHWLRTVPDPEKPGSDGSDKEKNSDKENRALREDVSFRHLNKALNAINILYIWTDKANLKVVSIMTLNKTSRRPALVVIPLGTVLGENGETLQDIYAAEGKVGMIKRLENRLETEIDNYVHINNEALYEISDILGPLQLGNERIAMAKVLEESAKGLRPNDERIVRAVAKQAIKPTTLVKFPAIVKVFKQHVESDISVQQVLQLLQYTRQMDINNMRKQALPGREICSEGKRRQLVAADTWQNILYDLTNQ</sequence>
<keyword evidence="2" id="KW-0812">Transmembrane</keyword>
<comment type="caution">
    <text evidence="3">The sequence shown here is derived from an EMBL/GenBank/DDBJ whole genome shotgun (WGS) entry which is preliminary data.</text>
</comment>
<feature type="transmembrane region" description="Helical" evidence="2">
    <location>
        <begin position="12"/>
        <end position="32"/>
    </location>
</feature>
<dbReference type="Proteomes" id="UP000037175">
    <property type="component" value="Unassembled WGS sequence"/>
</dbReference>
<evidence type="ECO:0000256" key="1">
    <source>
        <dbReference type="SAM" id="MobiDB-lite"/>
    </source>
</evidence>
<reference evidence="4" key="1">
    <citation type="submission" date="2015-07" db="EMBL/GenBank/DDBJ databases">
        <title>Complete Genome of Thermincola ferriacetica strain Z-0001T.</title>
        <authorList>
            <person name="Lusk B."/>
            <person name="Badalamenti J.P."/>
            <person name="Parameswaran P."/>
            <person name="Bond D.R."/>
            <person name="Torres C.I."/>
        </authorList>
    </citation>
    <scope>NUCLEOTIDE SEQUENCE [LARGE SCALE GENOMIC DNA]</scope>
    <source>
        <strain evidence="4">Z-0001</strain>
    </source>
</reference>
<organism evidence="3 4">
    <name type="scientific">Thermincola ferriacetica</name>
    <dbReference type="NCBI Taxonomy" id="281456"/>
    <lineage>
        <taxon>Bacteria</taxon>
        <taxon>Bacillati</taxon>
        <taxon>Bacillota</taxon>
        <taxon>Clostridia</taxon>
        <taxon>Eubacteriales</taxon>
        <taxon>Thermincolaceae</taxon>
        <taxon>Thermincola</taxon>
    </lineage>
</organism>
<dbReference type="PANTHER" id="PTHR33392">
    <property type="entry name" value="POLYISOPRENYL-TEICHOIC ACID--PEPTIDOGLYCAN TEICHOIC ACID TRANSFERASE TAGU"/>
    <property type="match status" value="1"/>
</dbReference>
<accession>A0A0L6VYU6</accession>
<keyword evidence="2" id="KW-1133">Transmembrane helix</keyword>
<keyword evidence="4" id="KW-1185">Reference proteome</keyword>
<dbReference type="AlphaFoldDB" id="A0A0L6VYU6"/>
<dbReference type="Gene3D" id="3.40.630.190">
    <property type="entry name" value="LCP protein"/>
    <property type="match status" value="2"/>
</dbReference>
<dbReference type="InterPro" id="IPR050922">
    <property type="entry name" value="LytR/CpsA/Psr_CW_biosynth"/>
</dbReference>
<protein>
    <recommendedName>
        <fullName evidence="5">Cell envelope-related transcriptional attenuator</fullName>
    </recommendedName>
</protein>
<dbReference type="PATRIC" id="fig|281456.6.peg.3200"/>
<evidence type="ECO:0000313" key="3">
    <source>
        <dbReference type="EMBL" id="KNZ68420.1"/>
    </source>
</evidence>
<feature type="region of interest" description="Disordered" evidence="1">
    <location>
        <begin position="55"/>
        <end position="85"/>
    </location>
</feature>
<dbReference type="PANTHER" id="PTHR33392:SF6">
    <property type="entry name" value="POLYISOPRENYL-TEICHOIC ACID--PEPTIDOGLYCAN TEICHOIC ACID TRANSFERASE TAGU"/>
    <property type="match status" value="1"/>
</dbReference>
<evidence type="ECO:0008006" key="5">
    <source>
        <dbReference type="Google" id="ProtNLM"/>
    </source>
</evidence>
<name>A0A0L6VYU6_9FIRM</name>
<keyword evidence="2" id="KW-0472">Membrane</keyword>
<proteinExistence type="predicted"/>
<gene>
    <name evidence="3" type="ORF">Tfer_3058</name>
</gene>